<protein>
    <submittedName>
        <fullName evidence="1">Uncharacterized protein</fullName>
    </submittedName>
</protein>
<sequence length="111" mass="12294">MAAILFSAYAEVVPSVVPKGWIPMQDYIDRFNTNVFIEPSTTKLYQSRSGAKARADLLESFGYKAIVQRSAPMVWPEGDNTTVKTTKINEVFATIKTLVNHGVVKSADKLL</sequence>
<evidence type="ECO:0000313" key="2">
    <source>
        <dbReference type="Proteomes" id="UP000036185"/>
    </source>
</evidence>
<accession>A0ABN4GTP2</accession>
<keyword evidence="2" id="KW-1185">Reference proteome</keyword>
<organism evidence="1 2">
    <name type="scientific">Corynebacterium ulcerans FRC58</name>
    <dbReference type="NCBI Taxonomy" id="1408268"/>
    <lineage>
        <taxon>Bacteria</taxon>
        <taxon>Bacillati</taxon>
        <taxon>Actinomycetota</taxon>
        <taxon>Actinomycetes</taxon>
        <taxon>Mycobacteriales</taxon>
        <taxon>Corynebacteriaceae</taxon>
        <taxon>Corynebacterium</taxon>
    </lineage>
</organism>
<name>A0ABN4GTP2_CORUL</name>
<proteinExistence type="predicted"/>
<gene>
    <name evidence="1" type="ORF">CulFRC58_0028</name>
</gene>
<dbReference type="Proteomes" id="UP000036185">
    <property type="component" value="Chromosome"/>
</dbReference>
<reference evidence="1 2" key="1">
    <citation type="journal article" date="2014" name="Int. J. Syst. Evol. Microbiol.">
        <title>Draft Genome Sequence of Corynebacterium ulcerans FRC58, Isolated from the Bronchitic Aspiration of a Patient in France.</title>
        <authorList>
            <person name="Silva Ado S."/>
            <person name="Barauna R.A."/>
            <person name="de Sa P.C."/>
            <person name="das Gracas D.A."/>
            <person name="Carneiro A.R."/>
            <person name="Thouvenin M."/>
            <person name="Azevedo V."/>
            <person name="Badell E."/>
            <person name="Guiso N."/>
            <person name="da Silva A.L."/>
            <person name="Ramos R.T."/>
        </authorList>
    </citation>
    <scope>NUCLEOTIDE SEQUENCE [LARGE SCALE GENOMIC DNA]</scope>
    <source>
        <strain evidence="1 2">FRC58</strain>
    </source>
</reference>
<dbReference type="EMBL" id="CP011913">
    <property type="protein sequence ID" value="AKN75882.1"/>
    <property type="molecule type" value="Genomic_DNA"/>
</dbReference>
<evidence type="ECO:0000313" key="1">
    <source>
        <dbReference type="EMBL" id="AKN75882.1"/>
    </source>
</evidence>